<protein>
    <submittedName>
        <fullName evidence="2">Uncharacterized protein</fullName>
    </submittedName>
</protein>
<evidence type="ECO:0000313" key="3">
    <source>
        <dbReference type="Proteomes" id="UP000886874"/>
    </source>
</evidence>
<evidence type="ECO:0000256" key="1">
    <source>
        <dbReference type="SAM" id="Phobius"/>
    </source>
</evidence>
<feature type="transmembrane region" description="Helical" evidence="1">
    <location>
        <begin position="57"/>
        <end position="78"/>
    </location>
</feature>
<keyword evidence="1" id="KW-0812">Transmembrane</keyword>
<proteinExistence type="predicted"/>
<feature type="transmembrane region" description="Helical" evidence="1">
    <location>
        <begin position="34"/>
        <end position="51"/>
    </location>
</feature>
<reference evidence="2" key="1">
    <citation type="submission" date="2020-10" db="EMBL/GenBank/DDBJ databases">
        <authorList>
            <person name="Gilroy R."/>
        </authorList>
    </citation>
    <scope>NUCLEOTIDE SEQUENCE</scope>
    <source>
        <strain evidence="2">ChiSjej2B20-13462</strain>
    </source>
</reference>
<name>A0A9D0Z569_9FIRM</name>
<reference evidence="2" key="2">
    <citation type="journal article" date="2021" name="PeerJ">
        <title>Extensive microbial diversity within the chicken gut microbiome revealed by metagenomics and culture.</title>
        <authorList>
            <person name="Gilroy R."/>
            <person name="Ravi A."/>
            <person name="Getino M."/>
            <person name="Pursley I."/>
            <person name="Horton D.L."/>
            <person name="Alikhan N.F."/>
            <person name="Baker D."/>
            <person name="Gharbi K."/>
            <person name="Hall N."/>
            <person name="Watson M."/>
            <person name="Adriaenssens E.M."/>
            <person name="Foster-Nyarko E."/>
            <person name="Jarju S."/>
            <person name="Secka A."/>
            <person name="Antonio M."/>
            <person name="Oren A."/>
            <person name="Chaudhuri R.R."/>
            <person name="La Ragione R."/>
            <person name="Hildebrand F."/>
            <person name="Pallen M.J."/>
        </authorList>
    </citation>
    <scope>NUCLEOTIDE SEQUENCE</scope>
    <source>
        <strain evidence="2">ChiSjej2B20-13462</strain>
    </source>
</reference>
<comment type="caution">
    <text evidence="2">The sequence shown here is derived from an EMBL/GenBank/DDBJ whole genome shotgun (WGS) entry which is preliminary data.</text>
</comment>
<dbReference type="Proteomes" id="UP000886874">
    <property type="component" value="Unassembled WGS sequence"/>
</dbReference>
<keyword evidence="1" id="KW-1133">Transmembrane helix</keyword>
<evidence type="ECO:0000313" key="2">
    <source>
        <dbReference type="EMBL" id="HIQ69342.1"/>
    </source>
</evidence>
<dbReference type="EMBL" id="DVFN01000051">
    <property type="protein sequence ID" value="HIQ69342.1"/>
    <property type="molecule type" value="Genomic_DNA"/>
</dbReference>
<gene>
    <name evidence="2" type="ORF">IAA67_03300</name>
</gene>
<organism evidence="2 3">
    <name type="scientific">Candidatus Avoscillospira stercorigallinarum</name>
    <dbReference type="NCBI Taxonomy" id="2840708"/>
    <lineage>
        <taxon>Bacteria</taxon>
        <taxon>Bacillati</taxon>
        <taxon>Bacillota</taxon>
        <taxon>Clostridia</taxon>
        <taxon>Eubacteriales</taxon>
        <taxon>Oscillospiraceae</taxon>
        <taxon>Oscillospiraceae incertae sedis</taxon>
        <taxon>Candidatus Avoscillospira</taxon>
    </lineage>
</organism>
<accession>A0A9D0Z569</accession>
<keyword evidence="1" id="KW-0472">Membrane</keyword>
<dbReference type="AlphaFoldDB" id="A0A9D0Z569"/>
<sequence length="84" mass="8878">MSDMERRLLLEERARREERSDAILRAVGKLLERLALLLTGAGIVSVLLAAKGVDPDLLTGAAVSFVGAAICTAAGDWIGGMTRV</sequence>